<organism evidence="2 3">
    <name type="scientific">Flemingia macrophylla</name>
    <dbReference type="NCBI Taxonomy" id="520843"/>
    <lineage>
        <taxon>Eukaryota</taxon>
        <taxon>Viridiplantae</taxon>
        <taxon>Streptophyta</taxon>
        <taxon>Embryophyta</taxon>
        <taxon>Tracheophyta</taxon>
        <taxon>Spermatophyta</taxon>
        <taxon>Magnoliopsida</taxon>
        <taxon>eudicotyledons</taxon>
        <taxon>Gunneridae</taxon>
        <taxon>Pentapetalae</taxon>
        <taxon>rosids</taxon>
        <taxon>fabids</taxon>
        <taxon>Fabales</taxon>
        <taxon>Fabaceae</taxon>
        <taxon>Papilionoideae</taxon>
        <taxon>50 kb inversion clade</taxon>
        <taxon>NPAAA clade</taxon>
        <taxon>indigoferoid/millettioid clade</taxon>
        <taxon>Phaseoleae</taxon>
        <taxon>Flemingia</taxon>
    </lineage>
</organism>
<protein>
    <recommendedName>
        <fullName evidence="4">Thaumatin-like protein</fullName>
    </recommendedName>
</protein>
<dbReference type="AlphaFoldDB" id="A0ABD1LJP2"/>
<dbReference type="SMART" id="SM00205">
    <property type="entry name" value="THN"/>
    <property type="match status" value="1"/>
</dbReference>
<dbReference type="InterPro" id="IPR037176">
    <property type="entry name" value="Osmotin/thaumatin-like_sf"/>
</dbReference>
<evidence type="ECO:0000313" key="2">
    <source>
        <dbReference type="EMBL" id="KAL2323180.1"/>
    </source>
</evidence>
<name>A0ABD1LJP2_9FABA</name>
<dbReference type="PANTHER" id="PTHR31048">
    <property type="entry name" value="OS03G0233200 PROTEIN"/>
    <property type="match status" value="1"/>
</dbReference>
<proteinExistence type="inferred from homology"/>
<dbReference type="SUPFAM" id="SSF49870">
    <property type="entry name" value="Osmotin, thaumatin-like protein"/>
    <property type="match status" value="1"/>
</dbReference>
<dbReference type="Gene3D" id="2.60.110.10">
    <property type="entry name" value="Thaumatin"/>
    <property type="match status" value="1"/>
</dbReference>
<comment type="caution">
    <text evidence="2">The sequence shown here is derived from an EMBL/GenBank/DDBJ whole genome shotgun (WGS) entry which is preliminary data.</text>
</comment>
<evidence type="ECO:0000313" key="3">
    <source>
        <dbReference type="Proteomes" id="UP001603857"/>
    </source>
</evidence>
<dbReference type="Pfam" id="PF00314">
    <property type="entry name" value="Thaumatin"/>
    <property type="match status" value="1"/>
</dbReference>
<dbReference type="InterPro" id="IPR001938">
    <property type="entry name" value="Thaumatin"/>
</dbReference>
<evidence type="ECO:0000256" key="1">
    <source>
        <dbReference type="ARBA" id="ARBA00010607"/>
    </source>
</evidence>
<keyword evidence="3" id="KW-1185">Reference proteome</keyword>
<comment type="similarity">
    <text evidence="1">Belongs to the thaumatin family.</text>
</comment>
<reference evidence="2 3" key="1">
    <citation type="submission" date="2024-08" db="EMBL/GenBank/DDBJ databases">
        <title>Insights into the chromosomal genome structure of Flemingia macrophylla.</title>
        <authorList>
            <person name="Ding Y."/>
            <person name="Zhao Y."/>
            <person name="Bi W."/>
            <person name="Wu M."/>
            <person name="Zhao G."/>
            <person name="Gong Y."/>
            <person name="Li W."/>
            <person name="Zhang P."/>
        </authorList>
    </citation>
    <scope>NUCLEOTIDE SEQUENCE [LARGE SCALE GENOMIC DNA]</scope>
    <source>
        <strain evidence="2">DYQJB</strain>
        <tissue evidence="2">Leaf</tissue>
    </source>
</reference>
<dbReference type="Proteomes" id="UP001603857">
    <property type="component" value="Unassembled WGS sequence"/>
</dbReference>
<sequence length="167" mass="18995">MVGSVLGQNGMLLQQRKVQLRHRGLRLRGGGMQRCRRSATGKCGGNNVGVKLKRRFLPREQRGRVQRADIRNPTRWEWQQLQNDACPAELQVKGSDKKKVIACKSACLAFGDDPYCCTGRYNTPEKCAPTRYSLFFKLQCSDAYSYPYDGKTFTCSNRPDYVITFCP</sequence>
<accession>A0ABD1LJP2</accession>
<gene>
    <name evidence="2" type="ORF">Fmac_027559</name>
</gene>
<dbReference type="EMBL" id="JBGMDY010000009">
    <property type="protein sequence ID" value="KAL2323180.1"/>
    <property type="molecule type" value="Genomic_DNA"/>
</dbReference>
<dbReference type="PROSITE" id="PS51367">
    <property type="entry name" value="THAUMATIN_2"/>
    <property type="match status" value="1"/>
</dbReference>
<evidence type="ECO:0008006" key="4">
    <source>
        <dbReference type="Google" id="ProtNLM"/>
    </source>
</evidence>